<keyword evidence="1" id="KW-0472">Membrane</keyword>
<gene>
    <name evidence="2" type="ORF">RchiOBHm_Chr1g0322891</name>
</gene>
<comment type="caution">
    <text evidence="2">The sequence shown here is derived from an EMBL/GenBank/DDBJ whole genome shotgun (WGS) entry which is preliminary data.</text>
</comment>
<reference evidence="2 3" key="1">
    <citation type="journal article" date="2018" name="Nat. Genet.">
        <title>The Rosa genome provides new insights in the design of modern roses.</title>
        <authorList>
            <person name="Bendahmane M."/>
        </authorList>
    </citation>
    <scope>NUCLEOTIDE SEQUENCE [LARGE SCALE GENOMIC DNA]</scope>
    <source>
        <strain evidence="3">cv. Old Blush</strain>
    </source>
</reference>
<accession>A0A2P6S9F9</accession>
<protein>
    <submittedName>
        <fullName evidence="2">Uncharacterized protein</fullName>
    </submittedName>
</protein>
<dbReference type="Proteomes" id="UP000238479">
    <property type="component" value="Chromosome 1"/>
</dbReference>
<keyword evidence="3" id="KW-1185">Reference proteome</keyword>
<dbReference type="Gramene" id="PRQ55286">
    <property type="protein sequence ID" value="PRQ55286"/>
    <property type="gene ID" value="RchiOBHm_Chr1g0322891"/>
</dbReference>
<evidence type="ECO:0000313" key="2">
    <source>
        <dbReference type="EMBL" id="PRQ55286.1"/>
    </source>
</evidence>
<evidence type="ECO:0000256" key="1">
    <source>
        <dbReference type="SAM" id="Phobius"/>
    </source>
</evidence>
<sequence length="88" mass="10451">MRLCSPHNDLHTFLHKDAEIHQTLEAGLIRCKISSQSFFTSISSLTNFFFSLHSPSTAFVQLQFLFFLSYYYFFFWANLIIAFYYVKD</sequence>
<feature type="transmembrane region" description="Helical" evidence="1">
    <location>
        <begin position="64"/>
        <end position="86"/>
    </location>
</feature>
<dbReference type="AlphaFoldDB" id="A0A2P6S9F9"/>
<name>A0A2P6S9F9_ROSCH</name>
<evidence type="ECO:0000313" key="3">
    <source>
        <dbReference type="Proteomes" id="UP000238479"/>
    </source>
</evidence>
<proteinExistence type="predicted"/>
<dbReference type="EMBL" id="PDCK01000039">
    <property type="protein sequence ID" value="PRQ55286.1"/>
    <property type="molecule type" value="Genomic_DNA"/>
</dbReference>
<keyword evidence="1" id="KW-1133">Transmembrane helix</keyword>
<organism evidence="2 3">
    <name type="scientific">Rosa chinensis</name>
    <name type="common">China rose</name>
    <dbReference type="NCBI Taxonomy" id="74649"/>
    <lineage>
        <taxon>Eukaryota</taxon>
        <taxon>Viridiplantae</taxon>
        <taxon>Streptophyta</taxon>
        <taxon>Embryophyta</taxon>
        <taxon>Tracheophyta</taxon>
        <taxon>Spermatophyta</taxon>
        <taxon>Magnoliopsida</taxon>
        <taxon>eudicotyledons</taxon>
        <taxon>Gunneridae</taxon>
        <taxon>Pentapetalae</taxon>
        <taxon>rosids</taxon>
        <taxon>fabids</taxon>
        <taxon>Rosales</taxon>
        <taxon>Rosaceae</taxon>
        <taxon>Rosoideae</taxon>
        <taxon>Rosoideae incertae sedis</taxon>
        <taxon>Rosa</taxon>
    </lineage>
</organism>
<keyword evidence="1" id="KW-0812">Transmembrane</keyword>